<organism evidence="1 2">
    <name type="scientific">Paenibacillus tianjinensis</name>
    <dbReference type="NCBI Taxonomy" id="2810347"/>
    <lineage>
        <taxon>Bacteria</taxon>
        <taxon>Bacillati</taxon>
        <taxon>Bacillota</taxon>
        <taxon>Bacilli</taxon>
        <taxon>Bacillales</taxon>
        <taxon>Paenibacillaceae</taxon>
        <taxon>Paenibacillus</taxon>
    </lineage>
</organism>
<dbReference type="PROSITE" id="PS51257">
    <property type="entry name" value="PROKAR_LIPOPROTEIN"/>
    <property type="match status" value="1"/>
</dbReference>
<name>A0ABX7LKZ5_9BACL</name>
<reference evidence="1 2" key="1">
    <citation type="submission" date="2021-02" db="EMBL/GenBank/DDBJ databases">
        <title>Paenibacillus tianjinensis sp. nov.</title>
        <authorList>
            <person name="Liu H."/>
        </authorList>
    </citation>
    <scope>NUCLEOTIDE SEQUENCE [LARGE SCALE GENOMIC DNA]</scope>
    <source>
        <strain evidence="1 2">TB2019</strain>
    </source>
</reference>
<accession>A0ABX7LKZ5</accession>
<protein>
    <submittedName>
        <fullName evidence="1">Uncharacterized protein</fullName>
    </submittedName>
</protein>
<dbReference type="EMBL" id="CP070969">
    <property type="protein sequence ID" value="QSF46562.1"/>
    <property type="molecule type" value="Genomic_DNA"/>
</dbReference>
<evidence type="ECO:0000313" key="2">
    <source>
        <dbReference type="Proteomes" id="UP000663452"/>
    </source>
</evidence>
<evidence type="ECO:0000313" key="1">
    <source>
        <dbReference type="EMBL" id="QSF46562.1"/>
    </source>
</evidence>
<proteinExistence type="predicted"/>
<gene>
    <name evidence="1" type="ORF">JRJ22_08315</name>
</gene>
<sequence length="48" mass="5482">MKKQGTAFMSITMGCTLFISGTYAKGMIGLKEYNPHMWGYFILWGEKI</sequence>
<keyword evidence="2" id="KW-1185">Reference proteome</keyword>
<dbReference type="RefSeq" id="WP_206104036.1">
    <property type="nucleotide sequence ID" value="NZ_CP070969.1"/>
</dbReference>
<dbReference type="Proteomes" id="UP000663452">
    <property type="component" value="Chromosome"/>
</dbReference>